<comment type="caution">
    <text evidence="2">The sequence shown here is derived from an EMBL/GenBank/DDBJ whole genome shotgun (WGS) entry which is preliminary data.</text>
</comment>
<dbReference type="EMBL" id="JBHSQW010000034">
    <property type="protein sequence ID" value="MFC5995896.1"/>
    <property type="molecule type" value="Genomic_DNA"/>
</dbReference>
<keyword evidence="3" id="KW-1185">Reference proteome</keyword>
<evidence type="ECO:0000259" key="1">
    <source>
        <dbReference type="Pfam" id="PF08940"/>
    </source>
</evidence>
<reference evidence="3" key="1">
    <citation type="journal article" date="2019" name="Int. J. Syst. Evol. Microbiol.">
        <title>The Global Catalogue of Microorganisms (GCM) 10K type strain sequencing project: providing services to taxonomists for standard genome sequencing and annotation.</title>
        <authorList>
            <consortium name="The Broad Institute Genomics Platform"/>
            <consortium name="The Broad Institute Genome Sequencing Center for Infectious Disease"/>
            <person name="Wu L."/>
            <person name="Ma J."/>
        </authorList>
    </citation>
    <scope>NUCLEOTIDE SEQUENCE [LARGE SCALE GENOMIC DNA]</scope>
    <source>
        <strain evidence="3">CCM 8391</strain>
    </source>
</reference>
<dbReference type="Pfam" id="PF08940">
    <property type="entry name" value="DUF1918"/>
    <property type="match status" value="1"/>
</dbReference>
<dbReference type="InterPro" id="IPR015035">
    <property type="entry name" value="DUF1918"/>
</dbReference>
<evidence type="ECO:0000313" key="2">
    <source>
        <dbReference type="EMBL" id="MFC5995896.1"/>
    </source>
</evidence>
<dbReference type="SUPFAM" id="SSF50118">
    <property type="entry name" value="Cell growth inhibitor/plasmid maintenance toxic component"/>
    <property type="match status" value="1"/>
</dbReference>
<proteinExistence type="predicted"/>
<dbReference type="RefSeq" id="WP_379586263.1">
    <property type="nucleotide sequence ID" value="NZ_JBHSQW010000034.1"/>
</dbReference>
<accession>A0ABW1J550</accession>
<feature type="domain" description="DUF1918" evidence="1">
    <location>
        <begin position="1"/>
        <end position="57"/>
    </location>
</feature>
<sequence>MKASVGDRITVYGTHVGDPSRCGEVIEVKGADGGPPFVVRWDTGQEAVLIPGADIRIHPGTTGATDR</sequence>
<name>A0ABW1J550_9PSEU</name>
<protein>
    <submittedName>
        <fullName evidence="2">DUF1918 domain-containing protein</fullName>
    </submittedName>
</protein>
<dbReference type="Gene3D" id="2.30.30.440">
    <property type="entry name" value="Domain of unknown function DUF1918"/>
    <property type="match status" value="1"/>
</dbReference>
<organism evidence="2 3">
    <name type="scientific">Pseudonocardia hispaniensis</name>
    <dbReference type="NCBI Taxonomy" id="904933"/>
    <lineage>
        <taxon>Bacteria</taxon>
        <taxon>Bacillati</taxon>
        <taxon>Actinomycetota</taxon>
        <taxon>Actinomycetes</taxon>
        <taxon>Pseudonocardiales</taxon>
        <taxon>Pseudonocardiaceae</taxon>
        <taxon>Pseudonocardia</taxon>
    </lineage>
</organism>
<gene>
    <name evidence="2" type="ORF">ACFQE5_16935</name>
</gene>
<dbReference type="Proteomes" id="UP001596302">
    <property type="component" value="Unassembled WGS sequence"/>
</dbReference>
<evidence type="ECO:0000313" key="3">
    <source>
        <dbReference type="Proteomes" id="UP001596302"/>
    </source>
</evidence>